<dbReference type="PANTHER" id="PTHR46696">
    <property type="entry name" value="P450, PUTATIVE (EUROFUNG)-RELATED"/>
    <property type="match status" value="1"/>
</dbReference>
<dbReference type="RefSeq" id="WP_380859414.1">
    <property type="nucleotide sequence ID" value="NZ_JBHSKM010000022.1"/>
</dbReference>
<dbReference type="Pfam" id="PF00067">
    <property type="entry name" value="p450"/>
    <property type="match status" value="1"/>
</dbReference>
<dbReference type="Gene3D" id="1.10.630.10">
    <property type="entry name" value="Cytochrome P450"/>
    <property type="match status" value="1"/>
</dbReference>
<dbReference type="InterPro" id="IPR002397">
    <property type="entry name" value="Cyt_P450_B"/>
</dbReference>
<gene>
    <name evidence="2" type="ORF">ACFPQ9_28675</name>
</gene>
<dbReference type="EMBL" id="JBHSKM010000022">
    <property type="protein sequence ID" value="MFC5217814.1"/>
    <property type="molecule type" value="Genomic_DNA"/>
</dbReference>
<sequence>MTYQSRQDTVSGEVPPLEDFDPYNDAFRADPYPEYERIRALGGPVHWDYLDSYVVSAHADATAVLADSRMRLQPPDPVAELLATVVPESLRSMSRTLLFTDPPDHTRLRNLTRRPFASPRLGGVLADARRLTDGILADALRRGHLEVVDELAFPVSLQAIGDLLGIPRADLPKLRDWGQAMSPAADIPAAPASIDSAVEAYEAFDDYFAHLARVRGENPGEDLFSSLLEAHRQGAMSRSELHANAALVFISGHETLVAFTASAFLSFLRNPAQLDLLREHPDLAAAATEEVLRYESPLQLATAGGGRWTAEEVEISGRILPAGVRVLTFIGAANRDPAVYDNPDRFDITRPGARHLALGHGLHYCLGAALAKQQGTLLLEALAHWPVRLASDVVDAPEWLPLFMQRRLARLPMTVRPAG</sequence>
<dbReference type="InterPro" id="IPR001128">
    <property type="entry name" value="Cyt_P450"/>
</dbReference>
<keyword evidence="3" id="KW-1185">Reference proteome</keyword>
<proteinExistence type="inferred from homology"/>
<comment type="caution">
    <text evidence="2">The sequence shown here is derived from an EMBL/GenBank/DDBJ whole genome shotgun (WGS) entry which is preliminary data.</text>
</comment>
<protein>
    <submittedName>
        <fullName evidence="2">Cytochrome P450</fullName>
    </submittedName>
</protein>
<evidence type="ECO:0000313" key="3">
    <source>
        <dbReference type="Proteomes" id="UP001596263"/>
    </source>
</evidence>
<dbReference type="PRINTS" id="PR00359">
    <property type="entry name" value="BP450"/>
</dbReference>
<dbReference type="Proteomes" id="UP001596263">
    <property type="component" value="Unassembled WGS sequence"/>
</dbReference>
<dbReference type="PANTHER" id="PTHR46696:SF1">
    <property type="entry name" value="CYTOCHROME P450 YJIB-RELATED"/>
    <property type="match status" value="1"/>
</dbReference>
<name>A0ABW0CQH3_STRCD</name>
<evidence type="ECO:0000313" key="2">
    <source>
        <dbReference type="EMBL" id="MFC5217814.1"/>
    </source>
</evidence>
<dbReference type="SUPFAM" id="SSF48264">
    <property type="entry name" value="Cytochrome P450"/>
    <property type="match status" value="1"/>
</dbReference>
<dbReference type="CDD" id="cd20625">
    <property type="entry name" value="CYP164-like"/>
    <property type="match status" value="1"/>
</dbReference>
<evidence type="ECO:0000256" key="1">
    <source>
        <dbReference type="ARBA" id="ARBA00010617"/>
    </source>
</evidence>
<dbReference type="InterPro" id="IPR036396">
    <property type="entry name" value="Cyt_P450_sf"/>
</dbReference>
<accession>A0ABW0CQH3</accession>
<reference evidence="3" key="1">
    <citation type="journal article" date="2019" name="Int. J. Syst. Evol. Microbiol.">
        <title>The Global Catalogue of Microorganisms (GCM) 10K type strain sequencing project: providing services to taxonomists for standard genome sequencing and annotation.</title>
        <authorList>
            <consortium name="The Broad Institute Genomics Platform"/>
            <consortium name="The Broad Institute Genome Sequencing Center for Infectious Disease"/>
            <person name="Wu L."/>
            <person name="Ma J."/>
        </authorList>
    </citation>
    <scope>NUCLEOTIDE SEQUENCE [LARGE SCALE GENOMIC DNA]</scope>
    <source>
        <strain evidence="3">KCTC 42586</strain>
    </source>
</reference>
<organism evidence="2 3">
    <name type="scientific">Streptomyces coerulescens</name>
    <dbReference type="NCBI Taxonomy" id="29304"/>
    <lineage>
        <taxon>Bacteria</taxon>
        <taxon>Bacillati</taxon>
        <taxon>Actinomycetota</taxon>
        <taxon>Actinomycetes</taxon>
        <taxon>Kitasatosporales</taxon>
        <taxon>Streptomycetaceae</taxon>
        <taxon>Streptomyces</taxon>
    </lineage>
</organism>
<comment type="similarity">
    <text evidence="1">Belongs to the cytochrome P450 family.</text>
</comment>